<comment type="caution">
    <text evidence="3">The sequence shown here is derived from an EMBL/GenBank/DDBJ whole genome shotgun (WGS) entry which is preliminary data.</text>
</comment>
<gene>
    <name evidence="3" type="ORF">P5673_000109</name>
</gene>
<dbReference type="PANTHER" id="PTHR13886">
    <property type="entry name" value="JNK/SAPK-ASSOCIATED PROTEIN"/>
    <property type="match status" value="1"/>
</dbReference>
<dbReference type="GO" id="GO:0008432">
    <property type="term" value="F:JUN kinase binding"/>
    <property type="evidence" value="ECO:0007669"/>
    <property type="project" value="TreeGrafter"/>
</dbReference>
<dbReference type="AlphaFoldDB" id="A0AAD9VHE9"/>
<keyword evidence="4" id="KW-1185">Reference proteome</keyword>
<keyword evidence="1" id="KW-0175">Coiled coil</keyword>
<reference evidence="3" key="2">
    <citation type="journal article" date="2023" name="Science">
        <title>Genomic signatures of disease resistance in endangered staghorn corals.</title>
        <authorList>
            <person name="Vollmer S.V."/>
            <person name="Selwyn J.D."/>
            <person name="Despard B.A."/>
            <person name="Roesel C.L."/>
        </authorList>
    </citation>
    <scope>NUCLEOTIDE SEQUENCE</scope>
    <source>
        <strain evidence="3">K2</strain>
    </source>
</reference>
<organism evidence="3 4">
    <name type="scientific">Acropora cervicornis</name>
    <name type="common">Staghorn coral</name>
    <dbReference type="NCBI Taxonomy" id="6130"/>
    <lineage>
        <taxon>Eukaryota</taxon>
        <taxon>Metazoa</taxon>
        <taxon>Cnidaria</taxon>
        <taxon>Anthozoa</taxon>
        <taxon>Hexacorallia</taxon>
        <taxon>Scleractinia</taxon>
        <taxon>Astrocoeniina</taxon>
        <taxon>Acroporidae</taxon>
        <taxon>Acropora</taxon>
    </lineage>
</organism>
<dbReference type="GO" id="GO:0030159">
    <property type="term" value="F:signaling receptor complex adaptor activity"/>
    <property type="evidence" value="ECO:0007669"/>
    <property type="project" value="TreeGrafter"/>
</dbReference>
<dbReference type="GO" id="GO:0016192">
    <property type="term" value="P:vesicle-mediated transport"/>
    <property type="evidence" value="ECO:0007669"/>
    <property type="project" value="TreeGrafter"/>
</dbReference>
<protein>
    <submittedName>
        <fullName evidence="3">RILP-like protein 1</fullName>
    </submittedName>
</protein>
<dbReference type="Pfam" id="PF09744">
    <property type="entry name" value="RH1"/>
    <property type="match status" value="1"/>
</dbReference>
<dbReference type="EMBL" id="JARQWQ010000001">
    <property type="protein sequence ID" value="KAK2573995.1"/>
    <property type="molecule type" value="Genomic_DNA"/>
</dbReference>
<dbReference type="GO" id="GO:0005737">
    <property type="term" value="C:cytoplasm"/>
    <property type="evidence" value="ECO:0007669"/>
    <property type="project" value="TreeGrafter"/>
</dbReference>
<evidence type="ECO:0000259" key="2">
    <source>
        <dbReference type="PROSITE" id="PS51776"/>
    </source>
</evidence>
<dbReference type="CDD" id="cd14445">
    <property type="entry name" value="RILP-like"/>
    <property type="match status" value="1"/>
</dbReference>
<dbReference type="GO" id="GO:0005078">
    <property type="term" value="F:MAP-kinase scaffold activity"/>
    <property type="evidence" value="ECO:0007669"/>
    <property type="project" value="InterPro"/>
</dbReference>
<dbReference type="PROSITE" id="PS51776">
    <property type="entry name" value="RH1"/>
    <property type="match status" value="1"/>
</dbReference>
<sequence length="92" mass="10494">MASDLTTADIYDDASLIGQDFEKIIASFGHEAVVDLMPKIIRVLEKLELVVGEKEKARLEIDELKLENERLYMEITKEASQRRQLDEVSIDA</sequence>
<feature type="coiled-coil region" evidence="1">
    <location>
        <begin position="47"/>
        <end position="81"/>
    </location>
</feature>
<proteinExistence type="predicted"/>
<dbReference type="InterPro" id="IPR034743">
    <property type="entry name" value="RH1"/>
</dbReference>
<dbReference type="Proteomes" id="UP001249851">
    <property type="component" value="Unassembled WGS sequence"/>
</dbReference>
<accession>A0AAD9VHE9</accession>
<dbReference type="GO" id="GO:0019894">
    <property type="term" value="F:kinesin binding"/>
    <property type="evidence" value="ECO:0007669"/>
    <property type="project" value="TreeGrafter"/>
</dbReference>
<reference evidence="3" key="1">
    <citation type="journal article" date="2023" name="G3 (Bethesda)">
        <title>Whole genome assembly and annotation of the endangered Caribbean coral Acropora cervicornis.</title>
        <authorList>
            <person name="Selwyn J.D."/>
            <person name="Vollmer S.V."/>
        </authorList>
    </citation>
    <scope>NUCLEOTIDE SEQUENCE</scope>
    <source>
        <strain evidence="3">K2</strain>
    </source>
</reference>
<name>A0AAD9VHE9_ACRCE</name>
<dbReference type="InterPro" id="IPR039911">
    <property type="entry name" value="JIP3/JIP4"/>
</dbReference>
<evidence type="ECO:0000313" key="3">
    <source>
        <dbReference type="EMBL" id="KAK2573995.1"/>
    </source>
</evidence>
<evidence type="ECO:0000313" key="4">
    <source>
        <dbReference type="Proteomes" id="UP001249851"/>
    </source>
</evidence>
<feature type="domain" description="RH1" evidence="2">
    <location>
        <begin position="1"/>
        <end position="81"/>
    </location>
</feature>
<dbReference type="Gene3D" id="1.20.58.1770">
    <property type="match status" value="1"/>
</dbReference>
<dbReference type="PANTHER" id="PTHR13886:SF4">
    <property type="entry name" value="JNK-INTERACTING PROTEIN 3"/>
    <property type="match status" value="1"/>
</dbReference>
<evidence type="ECO:0000256" key="1">
    <source>
        <dbReference type="SAM" id="Coils"/>
    </source>
</evidence>